<evidence type="ECO:0000313" key="4">
    <source>
        <dbReference type="Proteomes" id="UP000265354"/>
    </source>
</evidence>
<reference evidence="3 4" key="1">
    <citation type="submission" date="2018-07" db="EMBL/GenBank/DDBJ databases">
        <title>Whole Genome Shotgun Sequence of Streptomyces spongiicola strain 531S.</title>
        <authorList>
            <person name="Dohra H."/>
            <person name="Kodani S."/>
        </authorList>
    </citation>
    <scope>NUCLEOTIDE SEQUENCE [LARGE SCALE GENOMIC DNA]</scope>
    <source>
        <strain evidence="3 4">531S</strain>
    </source>
</reference>
<organism evidence="3 4">
    <name type="scientific">Streptomyces spongiicola</name>
    <dbReference type="NCBI Taxonomy" id="1690221"/>
    <lineage>
        <taxon>Bacteria</taxon>
        <taxon>Bacillati</taxon>
        <taxon>Actinomycetota</taxon>
        <taxon>Actinomycetes</taxon>
        <taxon>Kitasatosporales</taxon>
        <taxon>Streptomycetaceae</taxon>
        <taxon>Streptomyces</taxon>
    </lineage>
</organism>
<feature type="domain" description="HTH cro/C1-type" evidence="2">
    <location>
        <begin position="22"/>
        <end position="73"/>
    </location>
</feature>
<protein>
    <submittedName>
        <fullName evidence="3">Helix-turn-helix domain-containing protein</fullName>
    </submittedName>
</protein>
<dbReference type="InterPro" id="IPR010982">
    <property type="entry name" value="Lambda_DNA-bd_dom_sf"/>
</dbReference>
<dbReference type="InterPro" id="IPR043917">
    <property type="entry name" value="DUF5753"/>
</dbReference>
<dbReference type="InterPro" id="IPR001387">
    <property type="entry name" value="Cro/C1-type_HTH"/>
</dbReference>
<dbReference type="Proteomes" id="UP000265354">
    <property type="component" value="Unassembled WGS sequence"/>
</dbReference>
<evidence type="ECO:0000259" key="2">
    <source>
        <dbReference type="PROSITE" id="PS50943"/>
    </source>
</evidence>
<accession>A0A388T532</accession>
<dbReference type="PROSITE" id="PS50943">
    <property type="entry name" value="HTH_CROC1"/>
    <property type="match status" value="1"/>
</dbReference>
<evidence type="ECO:0000313" key="3">
    <source>
        <dbReference type="EMBL" id="GBQ04058.1"/>
    </source>
</evidence>
<feature type="compositionally biased region" description="Basic and acidic residues" evidence="1">
    <location>
        <begin position="23"/>
        <end position="33"/>
    </location>
</feature>
<dbReference type="EMBL" id="BGZL01000027">
    <property type="protein sequence ID" value="GBQ04058.1"/>
    <property type="molecule type" value="Genomic_DNA"/>
</dbReference>
<evidence type="ECO:0000256" key="1">
    <source>
        <dbReference type="SAM" id="MobiDB-lite"/>
    </source>
</evidence>
<dbReference type="GO" id="GO:0003677">
    <property type="term" value="F:DNA binding"/>
    <property type="evidence" value="ECO:0007669"/>
    <property type="project" value="InterPro"/>
</dbReference>
<feature type="region of interest" description="Disordered" evidence="1">
    <location>
        <begin position="1"/>
        <end position="33"/>
    </location>
</feature>
<feature type="region of interest" description="Disordered" evidence="1">
    <location>
        <begin position="83"/>
        <end position="119"/>
    </location>
</feature>
<gene>
    <name evidence="3" type="ORF">SSP531S_55480</name>
</gene>
<proteinExistence type="predicted"/>
<dbReference type="Pfam" id="PF19054">
    <property type="entry name" value="DUF5753"/>
    <property type="match status" value="1"/>
</dbReference>
<comment type="caution">
    <text evidence="3">The sequence shown here is derived from an EMBL/GenBank/DDBJ whole genome shotgun (WGS) entry which is preliminary data.</text>
</comment>
<name>A0A388T532_9ACTN</name>
<dbReference type="AlphaFoldDB" id="A0A388T532"/>
<sequence length="287" mass="30023">MPGPKDLDPSTSPGALLGAGPRHARENAGLSRREFGEPLFVSASFVGRLEAGKRRMRPDVAHRIDEILGTNGLFERNCLAAGKSGSPDRFAEAAEAEATATGDRDPGVRAAADPGTASDGGLRTGAVFRAYRPAAPEAVIDEPVEAGPERARLLDDPATPMPWTVLDEAVPRRRAGGAAVMARTLGRIGAPARWNRVIVQVVPFPMGAHTATGGGIGLTGFADAPPLAYTTGLGTGRLDDDPSRVARCKLTYDLLAANAPALPESLALVASVAEDYTHEDQRPRARP</sequence>
<dbReference type="CDD" id="cd00093">
    <property type="entry name" value="HTH_XRE"/>
    <property type="match status" value="1"/>
</dbReference>
<dbReference type="Gene3D" id="1.10.260.40">
    <property type="entry name" value="lambda repressor-like DNA-binding domains"/>
    <property type="match status" value="1"/>
</dbReference>
<dbReference type="SUPFAM" id="SSF47413">
    <property type="entry name" value="lambda repressor-like DNA-binding domains"/>
    <property type="match status" value="1"/>
</dbReference>
<dbReference type="Pfam" id="PF13560">
    <property type="entry name" value="HTH_31"/>
    <property type="match status" value="1"/>
</dbReference>